<dbReference type="GO" id="GO:0022857">
    <property type="term" value="F:transmembrane transporter activity"/>
    <property type="evidence" value="ECO:0007669"/>
    <property type="project" value="InterPro"/>
</dbReference>
<protein>
    <submittedName>
        <fullName evidence="7">Putative MFS-type transporter</fullName>
    </submittedName>
</protein>
<dbReference type="InterPro" id="IPR020846">
    <property type="entry name" value="MFS_dom"/>
</dbReference>
<feature type="domain" description="Major facilitator superfamily (MFS) profile" evidence="6">
    <location>
        <begin position="70"/>
        <end position="526"/>
    </location>
</feature>
<organism evidence="7 8">
    <name type="scientific">Lachnellula suecica</name>
    <dbReference type="NCBI Taxonomy" id="602035"/>
    <lineage>
        <taxon>Eukaryota</taxon>
        <taxon>Fungi</taxon>
        <taxon>Dikarya</taxon>
        <taxon>Ascomycota</taxon>
        <taxon>Pezizomycotina</taxon>
        <taxon>Leotiomycetes</taxon>
        <taxon>Helotiales</taxon>
        <taxon>Lachnaceae</taxon>
        <taxon>Lachnellula</taxon>
    </lineage>
</organism>
<proteinExistence type="predicted"/>
<evidence type="ECO:0000256" key="4">
    <source>
        <dbReference type="ARBA" id="ARBA00023136"/>
    </source>
</evidence>
<feature type="transmembrane region" description="Helical" evidence="5">
    <location>
        <begin position="506"/>
        <end position="527"/>
    </location>
</feature>
<dbReference type="PANTHER" id="PTHR23502:SF34">
    <property type="entry name" value="PROTEIN HOL1"/>
    <property type="match status" value="1"/>
</dbReference>
<comment type="caution">
    <text evidence="7">The sequence shown here is derived from an EMBL/GenBank/DDBJ whole genome shotgun (WGS) entry which is preliminary data.</text>
</comment>
<keyword evidence="4 5" id="KW-0472">Membrane</keyword>
<dbReference type="AlphaFoldDB" id="A0A8T9CJN1"/>
<feature type="transmembrane region" description="Helical" evidence="5">
    <location>
        <begin position="444"/>
        <end position="465"/>
    </location>
</feature>
<accession>A0A8T9CJN1</accession>
<dbReference type="GO" id="GO:0005886">
    <property type="term" value="C:plasma membrane"/>
    <property type="evidence" value="ECO:0007669"/>
    <property type="project" value="TreeGrafter"/>
</dbReference>
<feature type="transmembrane region" description="Helical" evidence="5">
    <location>
        <begin position="209"/>
        <end position="227"/>
    </location>
</feature>
<evidence type="ECO:0000313" key="7">
    <source>
        <dbReference type="EMBL" id="TVY85352.1"/>
    </source>
</evidence>
<feature type="transmembrane region" description="Helical" evidence="5">
    <location>
        <begin position="477"/>
        <end position="494"/>
    </location>
</feature>
<keyword evidence="8" id="KW-1185">Reference proteome</keyword>
<feature type="transmembrane region" description="Helical" evidence="5">
    <location>
        <begin position="233"/>
        <end position="253"/>
    </location>
</feature>
<name>A0A8T9CJN1_9HELO</name>
<evidence type="ECO:0000256" key="3">
    <source>
        <dbReference type="ARBA" id="ARBA00022989"/>
    </source>
</evidence>
<dbReference type="Gene3D" id="1.20.1250.20">
    <property type="entry name" value="MFS general substrate transporter like domains"/>
    <property type="match status" value="1"/>
</dbReference>
<dbReference type="InterPro" id="IPR036259">
    <property type="entry name" value="MFS_trans_sf"/>
</dbReference>
<reference evidence="7 8" key="1">
    <citation type="submission" date="2018-05" db="EMBL/GenBank/DDBJ databases">
        <title>Genome sequencing and assembly of the regulated plant pathogen Lachnellula willkommii and related sister species for the development of diagnostic species identification markers.</title>
        <authorList>
            <person name="Giroux E."/>
            <person name="Bilodeau G."/>
        </authorList>
    </citation>
    <scope>NUCLEOTIDE SEQUENCE [LARGE SCALE GENOMIC DNA]</scope>
    <source>
        <strain evidence="7 8">CBS 268.59</strain>
    </source>
</reference>
<dbReference type="EMBL" id="QGMK01000012">
    <property type="protein sequence ID" value="TVY85352.1"/>
    <property type="molecule type" value="Genomic_DNA"/>
</dbReference>
<evidence type="ECO:0000259" key="6">
    <source>
        <dbReference type="PROSITE" id="PS50850"/>
    </source>
</evidence>
<keyword evidence="2 5" id="KW-0812">Transmembrane</keyword>
<dbReference type="Pfam" id="PF07690">
    <property type="entry name" value="MFS_1"/>
    <property type="match status" value="1"/>
</dbReference>
<dbReference type="PANTHER" id="PTHR23502">
    <property type="entry name" value="MAJOR FACILITATOR SUPERFAMILY"/>
    <property type="match status" value="1"/>
</dbReference>
<feature type="transmembrane region" description="Helical" evidence="5">
    <location>
        <begin position="111"/>
        <end position="133"/>
    </location>
</feature>
<feature type="transmembrane region" description="Helical" evidence="5">
    <location>
        <begin position="172"/>
        <end position="197"/>
    </location>
</feature>
<feature type="transmembrane region" description="Helical" evidence="5">
    <location>
        <begin position="325"/>
        <end position="350"/>
    </location>
</feature>
<gene>
    <name evidence="7" type="ORF">LSUE1_G000275</name>
</gene>
<dbReference type="Proteomes" id="UP000469558">
    <property type="component" value="Unassembled WGS sequence"/>
</dbReference>
<comment type="subcellular location">
    <subcellularLocation>
        <location evidence="1">Membrane</location>
        <topology evidence="1">Multi-pass membrane protein</topology>
    </subcellularLocation>
</comment>
<evidence type="ECO:0000256" key="5">
    <source>
        <dbReference type="SAM" id="Phobius"/>
    </source>
</evidence>
<dbReference type="PROSITE" id="PS50850">
    <property type="entry name" value="MFS"/>
    <property type="match status" value="1"/>
</dbReference>
<feature type="transmembrane region" description="Helical" evidence="5">
    <location>
        <begin position="68"/>
        <end position="91"/>
    </location>
</feature>
<sequence>MSTATEPTAPALQAEEPIKIERSDSYIKRSETLGTVRSRHALTNEIILIPTPSSDPNDPLNWSQPFKYYMAFIICLAMFMCNFLAAGPTIAIVETAQEFFPNWQQIGLVPAISKVAYFFTSTALLQGTGNLIWIPLVNKYGRRPIYLISYVIYLACAIWAACTYSYGSFLAARILLGFGAGAAETMAPLSIADVFFLHERGTIMATYSAALVSGVSGGIIIAGLITINHNWRVIYYVAIALIGATLLLAFFTFPETSYKRSIEFDPDGHPTTSIDAQSDEKVDTTTHIEASSSSLPQKNSYARRLKVFSGTYTEESFWKLFVRPFALILLPPILWCALVQSVTIGFIVAVTSNVASAYSTAYNFKPYETGLCFIAAIIGALIGIFFGGHLSDRVADFLTKRNGGVREPEMRLPAIMISVITTPLALLLYGVGIQNGLHWMCPTIGLALLNFSIVQATNVALVYVIDGYRPVAGEVTLTTMAFKSAFGFLLSFYTNPWIAESGYLNAYGAMAGISASILLFWIPLYVWGKRIRHATWHWKVTRFVHWDEDREVGE</sequence>
<dbReference type="OrthoDB" id="5215911at2759"/>
<dbReference type="SUPFAM" id="SSF103473">
    <property type="entry name" value="MFS general substrate transporter"/>
    <property type="match status" value="1"/>
</dbReference>
<feature type="transmembrane region" description="Helical" evidence="5">
    <location>
        <begin position="412"/>
        <end position="432"/>
    </location>
</feature>
<evidence type="ECO:0000313" key="8">
    <source>
        <dbReference type="Proteomes" id="UP000469558"/>
    </source>
</evidence>
<dbReference type="InterPro" id="IPR011701">
    <property type="entry name" value="MFS"/>
</dbReference>
<keyword evidence="3 5" id="KW-1133">Transmembrane helix</keyword>
<feature type="transmembrane region" description="Helical" evidence="5">
    <location>
        <begin position="145"/>
        <end position="166"/>
    </location>
</feature>
<feature type="transmembrane region" description="Helical" evidence="5">
    <location>
        <begin position="370"/>
        <end position="391"/>
    </location>
</feature>
<evidence type="ECO:0000256" key="1">
    <source>
        <dbReference type="ARBA" id="ARBA00004141"/>
    </source>
</evidence>
<evidence type="ECO:0000256" key="2">
    <source>
        <dbReference type="ARBA" id="ARBA00022692"/>
    </source>
</evidence>